<feature type="region of interest" description="Disordered" evidence="2">
    <location>
        <begin position="96"/>
        <end position="128"/>
    </location>
</feature>
<evidence type="ECO:0000313" key="3">
    <source>
        <dbReference type="EMBL" id="KAJ8989071.1"/>
    </source>
</evidence>
<dbReference type="GO" id="GO:0003700">
    <property type="term" value="F:DNA-binding transcription factor activity"/>
    <property type="evidence" value="ECO:0007669"/>
    <property type="project" value="InterPro"/>
</dbReference>
<dbReference type="CDD" id="cd14687">
    <property type="entry name" value="bZIP_ATF2"/>
    <property type="match status" value="1"/>
</dbReference>
<dbReference type="EMBL" id="JAJGCB010000015">
    <property type="protein sequence ID" value="KAJ8989071.1"/>
    <property type="molecule type" value="Genomic_DNA"/>
</dbReference>
<feature type="compositionally biased region" description="Basic and acidic residues" evidence="2">
    <location>
        <begin position="38"/>
        <end position="51"/>
    </location>
</feature>
<keyword evidence="1" id="KW-0175">Coiled coil</keyword>
<evidence type="ECO:0008006" key="5">
    <source>
        <dbReference type="Google" id="ProtNLM"/>
    </source>
</evidence>
<proteinExistence type="predicted"/>
<sequence>MSPTHHLQPTLFDDEQDIFSQPEDSSHATTTSPTPADEFPHRTVRPHELHAHSPPSSSSSPGSLLSPVGPQESIDDPSSSYLPADRRETLRRLSLATNDLGGADSYRPRNSPTRPRRASTTRIQPRDEKHARELELNRKAATKCRNRQKAFVENLQERYRKEERRMHFQTSLVHALHDEVVALRNEVMRQSFCSCRYIQQAVSPTVP</sequence>
<name>A0AAN6IVS0_EXODE</name>
<feature type="compositionally biased region" description="Low complexity" evidence="2">
    <location>
        <begin position="53"/>
        <end position="70"/>
    </location>
</feature>
<dbReference type="SUPFAM" id="SSF57959">
    <property type="entry name" value="Leucine zipper domain"/>
    <property type="match status" value="1"/>
</dbReference>
<protein>
    <recommendedName>
        <fullName evidence="5">BZIP domain-containing protein</fullName>
    </recommendedName>
</protein>
<gene>
    <name evidence="3" type="ORF">HRR80_006798</name>
</gene>
<evidence type="ECO:0000256" key="2">
    <source>
        <dbReference type="SAM" id="MobiDB-lite"/>
    </source>
</evidence>
<feature type="compositionally biased region" description="Low complexity" evidence="2">
    <location>
        <begin position="27"/>
        <end position="36"/>
    </location>
</feature>
<dbReference type="InterPro" id="IPR046347">
    <property type="entry name" value="bZIP_sf"/>
</dbReference>
<feature type="coiled-coil region" evidence="1">
    <location>
        <begin position="145"/>
        <end position="172"/>
    </location>
</feature>
<dbReference type="Gene3D" id="1.20.5.170">
    <property type="match status" value="1"/>
</dbReference>
<organism evidence="3 4">
    <name type="scientific">Exophiala dermatitidis</name>
    <name type="common">Black yeast-like fungus</name>
    <name type="synonym">Wangiella dermatitidis</name>
    <dbReference type="NCBI Taxonomy" id="5970"/>
    <lineage>
        <taxon>Eukaryota</taxon>
        <taxon>Fungi</taxon>
        <taxon>Dikarya</taxon>
        <taxon>Ascomycota</taxon>
        <taxon>Pezizomycotina</taxon>
        <taxon>Eurotiomycetes</taxon>
        <taxon>Chaetothyriomycetidae</taxon>
        <taxon>Chaetothyriales</taxon>
        <taxon>Herpotrichiellaceae</taxon>
        <taxon>Exophiala</taxon>
    </lineage>
</organism>
<comment type="caution">
    <text evidence="3">The sequence shown here is derived from an EMBL/GenBank/DDBJ whole genome shotgun (WGS) entry which is preliminary data.</text>
</comment>
<dbReference type="AlphaFoldDB" id="A0AAN6IVS0"/>
<dbReference type="Proteomes" id="UP001161757">
    <property type="component" value="Unassembled WGS sequence"/>
</dbReference>
<reference evidence="3" key="1">
    <citation type="submission" date="2023-01" db="EMBL/GenBank/DDBJ databases">
        <title>Exophiala dermititidis isolated from Cystic Fibrosis Patient.</title>
        <authorList>
            <person name="Kurbessoian T."/>
            <person name="Crocker A."/>
            <person name="Murante D."/>
            <person name="Hogan D.A."/>
            <person name="Stajich J.E."/>
        </authorList>
    </citation>
    <scope>NUCLEOTIDE SEQUENCE</scope>
    <source>
        <strain evidence="3">Ex8</strain>
    </source>
</reference>
<evidence type="ECO:0000256" key="1">
    <source>
        <dbReference type="SAM" id="Coils"/>
    </source>
</evidence>
<accession>A0AAN6IVS0</accession>
<evidence type="ECO:0000313" key="4">
    <source>
        <dbReference type="Proteomes" id="UP001161757"/>
    </source>
</evidence>
<feature type="region of interest" description="Disordered" evidence="2">
    <location>
        <begin position="1"/>
        <end position="84"/>
    </location>
</feature>